<dbReference type="VEuPathDB" id="CryptoDB:Cvel_903"/>
<evidence type="ECO:0000313" key="2">
    <source>
        <dbReference type="EMBL" id="CEM40752.1"/>
    </source>
</evidence>
<dbReference type="EMBL" id="CDMZ01002095">
    <property type="protein sequence ID" value="CEM40752.1"/>
    <property type="molecule type" value="Genomic_DNA"/>
</dbReference>
<reference evidence="2" key="1">
    <citation type="submission" date="2014-11" db="EMBL/GenBank/DDBJ databases">
        <authorList>
            <person name="Otto D Thomas"/>
            <person name="Naeem Raeece"/>
        </authorList>
    </citation>
    <scope>NUCLEOTIDE SEQUENCE</scope>
</reference>
<dbReference type="PhylomeDB" id="A0A0G4HAF0"/>
<protein>
    <recommendedName>
        <fullName evidence="3">EF-hand domain-containing protein</fullName>
    </recommendedName>
</protein>
<gene>
    <name evidence="2" type="ORF">Cvel_903</name>
</gene>
<evidence type="ECO:0000256" key="1">
    <source>
        <dbReference type="SAM" id="MobiDB-lite"/>
    </source>
</evidence>
<proteinExistence type="predicted"/>
<organism evidence="2">
    <name type="scientific">Chromera velia CCMP2878</name>
    <dbReference type="NCBI Taxonomy" id="1169474"/>
    <lineage>
        <taxon>Eukaryota</taxon>
        <taxon>Sar</taxon>
        <taxon>Alveolata</taxon>
        <taxon>Colpodellida</taxon>
        <taxon>Chromeraceae</taxon>
        <taxon>Chromera</taxon>
    </lineage>
</organism>
<accession>A0A0G4HAF0</accession>
<evidence type="ECO:0008006" key="3">
    <source>
        <dbReference type="Google" id="ProtNLM"/>
    </source>
</evidence>
<dbReference type="AlphaFoldDB" id="A0A0G4HAF0"/>
<sequence>MRTCFVGSSHPMVLEYIKVFGRLAEHAAASNREVFSTWISLPDRPRPRWDSQLFKADTALTQAEFRSRIKRMVFKWPLARSGDVLLGRSALFRSLQQKFQTTNGETAADTEASEVKSSTEEGAQENLIGGVTDGALEEGSADTVVRRSINKFLTSEPVSDAVLSVVFRLFAEEEGSVLSEAERNSIRLNNPDALDGILDREEFVRVLDRYAEDEDEMTSGLDGKPYFLVNIGKTMDFEGFMKAVTAFEKRNSITW</sequence>
<name>A0A0G4HAF0_9ALVE</name>
<feature type="region of interest" description="Disordered" evidence="1">
    <location>
        <begin position="102"/>
        <end position="122"/>
    </location>
</feature>